<evidence type="ECO:0000256" key="1">
    <source>
        <dbReference type="SAM" id="SignalP"/>
    </source>
</evidence>
<gene>
    <name evidence="2" type="ORF">T440DRAFT_470475</name>
</gene>
<feature type="chain" id="PRO_5025447075" evidence="1">
    <location>
        <begin position="22"/>
        <end position="121"/>
    </location>
</feature>
<name>A0A6A7AZ86_9PLEO</name>
<dbReference type="Proteomes" id="UP000799423">
    <property type="component" value="Unassembled WGS sequence"/>
</dbReference>
<keyword evidence="3" id="KW-1185">Reference proteome</keyword>
<proteinExistence type="predicted"/>
<sequence length="121" mass="12745">MHFALPVSVLTTLLLSTTSLAQQTNPASFTTWPCINCSRTGGNTCRGVDHQVPISNQCFLLEPGQQSIVVNTATPGVNCNVYLYGTTNCMGNGPVFGLDAGPGICKPIPVNEAVSYQVLCP</sequence>
<dbReference type="OrthoDB" id="3781137at2759"/>
<keyword evidence="1" id="KW-0732">Signal</keyword>
<evidence type="ECO:0000313" key="2">
    <source>
        <dbReference type="EMBL" id="KAF2848134.1"/>
    </source>
</evidence>
<dbReference type="EMBL" id="MU006320">
    <property type="protein sequence ID" value="KAF2848134.1"/>
    <property type="molecule type" value="Genomic_DNA"/>
</dbReference>
<protein>
    <submittedName>
        <fullName evidence="2">Uncharacterized protein</fullName>
    </submittedName>
</protein>
<organism evidence="2 3">
    <name type="scientific">Plenodomus tracheiphilus IPT5</name>
    <dbReference type="NCBI Taxonomy" id="1408161"/>
    <lineage>
        <taxon>Eukaryota</taxon>
        <taxon>Fungi</taxon>
        <taxon>Dikarya</taxon>
        <taxon>Ascomycota</taxon>
        <taxon>Pezizomycotina</taxon>
        <taxon>Dothideomycetes</taxon>
        <taxon>Pleosporomycetidae</taxon>
        <taxon>Pleosporales</taxon>
        <taxon>Pleosporineae</taxon>
        <taxon>Leptosphaeriaceae</taxon>
        <taxon>Plenodomus</taxon>
    </lineage>
</organism>
<reference evidence="2" key="1">
    <citation type="submission" date="2020-01" db="EMBL/GenBank/DDBJ databases">
        <authorList>
            <consortium name="DOE Joint Genome Institute"/>
            <person name="Haridas S."/>
            <person name="Albert R."/>
            <person name="Binder M."/>
            <person name="Bloem J."/>
            <person name="Labutti K."/>
            <person name="Salamov A."/>
            <person name="Andreopoulos B."/>
            <person name="Baker S.E."/>
            <person name="Barry K."/>
            <person name="Bills G."/>
            <person name="Bluhm B.H."/>
            <person name="Cannon C."/>
            <person name="Castanera R."/>
            <person name="Culley D.E."/>
            <person name="Daum C."/>
            <person name="Ezra D."/>
            <person name="Gonzalez J.B."/>
            <person name="Henrissat B."/>
            <person name="Kuo A."/>
            <person name="Liang C."/>
            <person name="Lipzen A."/>
            <person name="Lutzoni F."/>
            <person name="Magnuson J."/>
            <person name="Mondo S."/>
            <person name="Nolan M."/>
            <person name="Ohm R."/>
            <person name="Pangilinan J."/>
            <person name="Park H.-J."/>
            <person name="Ramirez L."/>
            <person name="Alfaro M."/>
            <person name="Sun H."/>
            <person name="Tritt A."/>
            <person name="Yoshinaga Y."/>
            <person name="Zwiers L.-H."/>
            <person name="Turgeon B.G."/>
            <person name="Goodwin S.B."/>
            <person name="Spatafora J.W."/>
            <person name="Crous P.W."/>
            <person name="Grigoriev I.V."/>
        </authorList>
    </citation>
    <scope>NUCLEOTIDE SEQUENCE</scope>
    <source>
        <strain evidence="2">IPT5</strain>
    </source>
</reference>
<feature type="signal peptide" evidence="1">
    <location>
        <begin position="1"/>
        <end position="21"/>
    </location>
</feature>
<dbReference type="AlphaFoldDB" id="A0A6A7AZ86"/>
<accession>A0A6A7AZ86</accession>
<evidence type="ECO:0000313" key="3">
    <source>
        <dbReference type="Proteomes" id="UP000799423"/>
    </source>
</evidence>